<dbReference type="Proteomes" id="UP001205311">
    <property type="component" value="Unassembled WGS sequence"/>
</dbReference>
<sequence length="189" mass="20673">MRQAGLVGRLVFDTYFPEVGRYGQGEALEAAENVFVADSATVTALLRHLPAVEPNLALVVANMVGIVAGFVGDIGEAMGWLTARPVPAATVDRAVAERAIWLATDPARVRSLTGWHGDIERAWNRRADALAGYREALPPETNTDVVLESLLHLHHNRLIGIDRDSERACRRLARRAALAWRHRPCGAAR</sequence>
<feature type="domain" description="Thiopeptide-type bacteriocin biosynthesis" evidence="1">
    <location>
        <begin position="2"/>
        <end position="176"/>
    </location>
</feature>
<proteinExistence type="predicted"/>
<dbReference type="InterPro" id="IPR023809">
    <property type="entry name" value="Thiopep_bacteriocin_synth_dom"/>
</dbReference>
<organism evidence="2 3">
    <name type="scientific">Streptoalloteichus tenebrarius (strain ATCC 17920 / DSM 40477 / JCM 4838 / CBS 697.72 / NBRC 16177 / NCIMB 11028 / NRRL B-12390 / A12253. 1 / ISP 5477)</name>
    <name type="common">Streptomyces tenebrarius</name>
    <dbReference type="NCBI Taxonomy" id="1933"/>
    <lineage>
        <taxon>Bacteria</taxon>
        <taxon>Bacillati</taxon>
        <taxon>Actinomycetota</taxon>
        <taxon>Actinomycetes</taxon>
        <taxon>Pseudonocardiales</taxon>
        <taxon>Pseudonocardiaceae</taxon>
        <taxon>Streptoalloteichus</taxon>
    </lineage>
</organism>
<dbReference type="Pfam" id="PF14028">
    <property type="entry name" value="Lant_dehydr_C"/>
    <property type="match status" value="1"/>
</dbReference>
<evidence type="ECO:0000313" key="2">
    <source>
        <dbReference type="EMBL" id="MCP2257241.1"/>
    </source>
</evidence>
<dbReference type="EMBL" id="JAMTCP010000003">
    <property type="protein sequence ID" value="MCP2257241.1"/>
    <property type="molecule type" value="Genomic_DNA"/>
</dbReference>
<evidence type="ECO:0000313" key="3">
    <source>
        <dbReference type="Proteomes" id="UP001205311"/>
    </source>
</evidence>
<gene>
    <name evidence="2" type="ORF">LX15_000926</name>
</gene>
<comment type="caution">
    <text evidence="2">The sequence shown here is derived from an EMBL/GenBank/DDBJ whole genome shotgun (WGS) entry which is preliminary data.</text>
</comment>
<keyword evidence="3" id="KW-1185">Reference proteome</keyword>
<accession>A0ABT1HNZ8</accession>
<dbReference type="NCBIfam" id="TIGR03891">
    <property type="entry name" value="thiopep_ocin"/>
    <property type="match status" value="1"/>
</dbReference>
<evidence type="ECO:0000259" key="1">
    <source>
        <dbReference type="Pfam" id="PF14028"/>
    </source>
</evidence>
<name>A0ABT1HNZ8_STRSD</name>
<protein>
    <submittedName>
        <fullName evidence="2">Thiopeptide-type bacteriocin biosynthesis domain-containing protein</fullName>
    </submittedName>
</protein>
<reference evidence="2 3" key="1">
    <citation type="submission" date="2022-06" db="EMBL/GenBank/DDBJ databases">
        <title>Genomic Encyclopedia of Archaeal and Bacterial Type Strains, Phase II (KMG-II): from individual species to whole genera.</title>
        <authorList>
            <person name="Goeker M."/>
        </authorList>
    </citation>
    <scope>NUCLEOTIDE SEQUENCE [LARGE SCALE GENOMIC DNA]</scope>
    <source>
        <strain evidence="2 3">DSM 40477</strain>
    </source>
</reference>